<proteinExistence type="predicted"/>
<feature type="transmembrane region" description="Helical" evidence="1">
    <location>
        <begin position="38"/>
        <end position="62"/>
    </location>
</feature>
<keyword evidence="1" id="KW-0812">Transmembrane</keyword>
<dbReference type="EMBL" id="LNCD01000031">
    <property type="protein sequence ID" value="KWV57217.1"/>
    <property type="molecule type" value="Genomic_DNA"/>
</dbReference>
<evidence type="ECO:0000313" key="2">
    <source>
        <dbReference type="EMBL" id="KWV57217.1"/>
    </source>
</evidence>
<keyword evidence="1" id="KW-1133">Transmembrane helix</keyword>
<name>A0A120FPN1_9HYPH</name>
<reference evidence="2 3" key="1">
    <citation type="submission" date="2015-11" db="EMBL/GenBank/DDBJ databases">
        <title>Draft Genome Sequence of the Strain BR 10423 (Rhizobium sp.) isolated from nodules of Mimosa pudica.</title>
        <authorList>
            <person name="Barauna A.C."/>
            <person name="Zilli J.E."/>
            <person name="Simoes-Araujo J.L."/>
            <person name="Reis V.M."/>
            <person name="James E.K."/>
            <person name="Reis F.B.Jr."/>
            <person name="Rouws L.F."/>
            <person name="Passos S.R."/>
            <person name="Gois S.R."/>
        </authorList>
    </citation>
    <scope>NUCLEOTIDE SEQUENCE [LARGE SCALE GENOMIC DNA]</scope>
    <source>
        <strain evidence="2 3">BR10423</strain>
    </source>
</reference>
<keyword evidence="1" id="KW-0472">Membrane</keyword>
<dbReference type="AlphaFoldDB" id="A0A120FPN1"/>
<evidence type="ECO:0008006" key="4">
    <source>
        <dbReference type="Google" id="ProtNLM"/>
    </source>
</evidence>
<keyword evidence="3" id="KW-1185">Reference proteome</keyword>
<evidence type="ECO:0000313" key="3">
    <source>
        <dbReference type="Proteomes" id="UP000068164"/>
    </source>
</evidence>
<protein>
    <recommendedName>
        <fullName evidence="4">Exopolysaccharide production repressor exox</fullName>
    </recommendedName>
</protein>
<feature type="transmembrane region" description="Helical" evidence="1">
    <location>
        <begin position="12"/>
        <end position="32"/>
    </location>
</feature>
<gene>
    <name evidence="2" type="ORF">AS026_31800</name>
</gene>
<comment type="caution">
    <text evidence="2">The sequence shown here is derived from an EMBL/GenBank/DDBJ whole genome shotgun (WGS) entry which is preliminary data.</text>
</comment>
<accession>A0A120FPN1</accession>
<evidence type="ECO:0000256" key="1">
    <source>
        <dbReference type="SAM" id="Phobius"/>
    </source>
</evidence>
<dbReference type="Proteomes" id="UP000068164">
    <property type="component" value="Unassembled WGS sequence"/>
</dbReference>
<organism evidence="2 3">
    <name type="scientific">Rhizobium altiplani</name>
    <dbReference type="NCBI Taxonomy" id="1864509"/>
    <lineage>
        <taxon>Bacteria</taxon>
        <taxon>Pseudomonadati</taxon>
        <taxon>Pseudomonadota</taxon>
        <taxon>Alphaproteobacteria</taxon>
        <taxon>Hyphomicrobiales</taxon>
        <taxon>Rhizobiaceae</taxon>
        <taxon>Rhizobium/Agrobacterium group</taxon>
        <taxon>Rhizobium</taxon>
    </lineage>
</organism>
<sequence>MTRFVQLMRAPGIYLRMLAATLAFSLITYLHYKSVTLTLYYSVICIFLMQFGYIGGALFLIWREKTRRKAN</sequence>